<reference evidence="2 3" key="1">
    <citation type="journal article" date="2014" name="Agronomy (Basel)">
        <title>A Draft Genome Sequence for Ensete ventricosum, the Drought-Tolerant Tree Against Hunger.</title>
        <authorList>
            <person name="Harrison J."/>
            <person name="Moore K.A."/>
            <person name="Paszkiewicz K."/>
            <person name="Jones T."/>
            <person name="Grant M."/>
            <person name="Ambacheew D."/>
            <person name="Muzemil S."/>
            <person name="Studholme D.J."/>
        </authorList>
    </citation>
    <scope>NUCLEOTIDE SEQUENCE [LARGE SCALE GENOMIC DNA]</scope>
</reference>
<dbReference type="Proteomes" id="UP000287651">
    <property type="component" value="Unassembled WGS sequence"/>
</dbReference>
<sequence length="104" mass="11530">MKRCFAVISGSVAIGSVRKQRQEIEKTARRIAMQQVQHQPRSAGTTRRRRCESTSMGITTFDLHPGRGFGPFTLGDRLLSTSPLALLLLLVPPLLKIGFSYLGF</sequence>
<evidence type="ECO:0000313" key="2">
    <source>
        <dbReference type="EMBL" id="RRT59283.1"/>
    </source>
</evidence>
<feature type="compositionally biased region" description="Polar residues" evidence="1">
    <location>
        <begin position="34"/>
        <end position="45"/>
    </location>
</feature>
<organism evidence="2 3">
    <name type="scientific">Ensete ventricosum</name>
    <name type="common">Abyssinian banana</name>
    <name type="synonym">Musa ensete</name>
    <dbReference type="NCBI Taxonomy" id="4639"/>
    <lineage>
        <taxon>Eukaryota</taxon>
        <taxon>Viridiplantae</taxon>
        <taxon>Streptophyta</taxon>
        <taxon>Embryophyta</taxon>
        <taxon>Tracheophyta</taxon>
        <taxon>Spermatophyta</taxon>
        <taxon>Magnoliopsida</taxon>
        <taxon>Liliopsida</taxon>
        <taxon>Zingiberales</taxon>
        <taxon>Musaceae</taxon>
        <taxon>Ensete</taxon>
    </lineage>
</organism>
<accession>A0A444DK95</accession>
<evidence type="ECO:0000313" key="3">
    <source>
        <dbReference type="Proteomes" id="UP000287651"/>
    </source>
</evidence>
<comment type="caution">
    <text evidence="2">The sequence shown here is derived from an EMBL/GenBank/DDBJ whole genome shotgun (WGS) entry which is preliminary data.</text>
</comment>
<dbReference type="AlphaFoldDB" id="A0A444DK95"/>
<feature type="region of interest" description="Disordered" evidence="1">
    <location>
        <begin position="32"/>
        <end position="51"/>
    </location>
</feature>
<evidence type="ECO:0000256" key="1">
    <source>
        <dbReference type="SAM" id="MobiDB-lite"/>
    </source>
</evidence>
<protein>
    <submittedName>
        <fullName evidence="2">Uncharacterized protein</fullName>
    </submittedName>
</protein>
<dbReference type="EMBL" id="AMZH03008282">
    <property type="protein sequence ID" value="RRT59283.1"/>
    <property type="molecule type" value="Genomic_DNA"/>
</dbReference>
<name>A0A444DK95_ENSVE</name>
<gene>
    <name evidence="2" type="ORF">B296_00017523</name>
</gene>
<proteinExistence type="predicted"/>